<organism evidence="1 2">
    <name type="scientific">Porphyromonas catoniae ATCC 51270</name>
    <dbReference type="NCBI Taxonomy" id="887901"/>
    <lineage>
        <taxon>Bacteria</taxon>
        <taxon>Pseudomonadati</taxon>
        <taxon>Bacteroidota</taxon>
        <taxon>Bacteroidia</taxon>
        <taxon>Bacteroidales</taxon>
        <taxon>Porphyromonadaceae</taxon>
        <taxon>Porphyromonas</taxon>
    </lineage>
</organism>
<evidence type="ECO:0000313" key="2">
    <source>
        <dbReference type="Proteomes" id="UP000023482"/>
    </source>
</evidence>
<evidence type="ECO:0000313" key="1">
    <source>
        <dbReference type="EMBL" id="EWC93645.1"/>
    </source>
</evidence>
<name>Z4X0W7_9PORP</name>
<comment type="caution">
    <text evidence="1">The sequence shown here is derived from an EMBL/GenBank/DDBJ whole genome shotgun (WGS) entry which is preliminary data.</text>
</comment>
<dbReference type="AlphaFoldDB" id="Z4X0W7"/>
<dbReference type="PATRIC" id="fig|887901.3.peg.67"/>
<dbReference type="Proteomes" id="UP000023482">
    <property type="component" value="Unassembled WGS sequence"/>
</dbReference>
<accession>Z4X0W7</accession>
<protein>
    <submittedName>
        <fullName evidence="1">Uncharacterized protein</fullName>
    </submittedName>
</protein>
<keyword evidence="2" id="KW-1185">Reference proteome</keyword>
<dbReference type="EMBL" id="JDFF01000001">
    <property type="protein sequence ID" value="EWC93645.1"/>
    <property type="molecule type" value="Genomic_DNA"/>
</dbReference>
<gene>
    <name evidence="1" type="ORF">HMPREF0636_0615</name>
</gene>
<sequence>MLCIDKRTLGEAIHEDASPNRSYTFIPRTSIQAYGAR</sequence>
<reference evidence="1 2" key="1">
    <citation type="submission" date="2014-01" db="EMBL/GenBank/DDBJ databases">
        <authorList>
            <person name="Durkin A.S."/>
            <person name="McCorrison J."/>
            <person name="Torralba M."/>
            <person name="Gillis M."/>
            <person name="Haft D.H."/>
            <person name="Methe B."/>
            <person name="Sutton G."/>
            <person name="Nelson K.E."/>
        </authorList>
    </citation>
    <scope>NUCLEOTIDE SEQUENCE [LARGE SCALE GENOMIC DNA]</scope>
    <source>
        <strain evidence="1 2">ATCC 51270</strain>
    </source>
</reference>
<proteinExistence type="predicted"/>